<dbReference type="GO" id="GO:0009055">
    <property type="term" value="F:electron transfer activity"/>
    <property type="evidence" value="ECO:0007669"/>
    <property type="project" value="InterPro"/>
</dbReference>
<dbReference type="InterPro" id="IPR016440">
    <property type="entry name" value="Rubredoxin-O_OxRdtase"/>
</dbReference>
<dbReference type="PROSITE" id="PS50902">
    <property type="entry name" value="FLAVODOXIN_LIKE"/>
    <property type="match status" value="1"/>
</dbReference>
<dbReference type="PANTHER" id="PTHR43717:SF1">
    <property type="entry name" value="ANAEROBIC NITRIC OXIDE REDUCTASE FLAVORUBREDOXIN"/>
    <property type="match status" value="1"/>
</dbReference>
<dbReference type="Pfam" id="PF19583">
    <property type="entry name" value="ODP"/>
    <property type="match status" value="1"/>
</dbReference>
<dbReference type="Gene3D" id="3.40.50.360">
    <property type="match status" value="1"/>
</dbReference>
<evidence type="ECO:0000313" key="6">
    <source>
        <dbReference type="EMBL" id="EXJ15770.1"/>
    </source>
</evidence>
<evidence type="ECO:0000256" key="4">
    <source>
        <dbReference type="ARBA" id="ARBA00022643"/>
    </source>
</evidence>
<dbReference type="PIRSF" id="PIRSF005243">
    <property type="entry name" value="ROO"/>
    <property type="match status" value="1"/>
</dbReference>
<comment type="cofactor">
    <cofactor evidence="1">
        <name>FMN</name>
        <dbReference type="ChEBI" id="CHEBI:58210"/>
    </cofactor>
</comment>
<dbReference type="OrthoDB" id="9800607at2"/>
<protein>
    <submittedName>
        <fullName evidence="6">Putative flavoprotein</fullName>
    </submittedName>
</protein>
<accession>W9VZG0</accession>
<dbReference type="InterPro" id="IPR045761">
    <property type="entry name" value="ODP_dom"/>
</dbReference>
<dbReference type="InterPro" id="IPR029039">
    <property type="entry name" value="Flavoprotein-like_sf"/>
</dbReference>
<gene>
    <name evidence="6" type="ORF">D779_0994</name>
</gene>
<proteinExistence type="inferred from homology"/>
<dbReference type="SUPFAM" id="SSF56281">
    <property type="entry name" value="Metallo-hydrolase/oxidoreductase"/>
    <property type="match status" value="1"/>
</dbReference>
<evidence type="ECO:0000259" key="5">
    <source>
        <dbReference type="PROSITE" id="PS50902"/>
    </source>
</evidence>
<dbReference type="InterPro" id="IPR001226">
    <property type="entry name" value="Flavodoxin_CS"/>
</dbReference>
<evidence type="ECO:0000313" key="7">
    <source>
        <dbReference type="Proteomes" id="UP000019460"/>
    </source>
</evidence>
<dbReference type="CDD" id="cd07709">
    <property type="entry name" value="flavodiiron_proteins_MBL-fold"/>
    <property type="match status" value="1"/>
</dbReference>
<dbReference type="GO" id="GO:0010181">
    <property type="term" value="F:FMN binding"/>
    <property type="evidence" value="ECO:0007669"/>
    <property type="project" value="InterPro"/>
</dbReference>
<dbReference type="PATRIC" id="fig|1249627.3.peg.1446"/>
<dbReference type="Pfam" id="PF00258">
    <property type="entry name" value="Flavodoxin_1"/>
    <property type="match status" value="1"/>
</dbReference>
<keyword evidence="3" id="KW-0285">Flavoprotein</keyword>
<organism evidence="6 7">
    <name type="scientific">Imhoffiella purpurea</name>
    <dbReference type="NCBI Taxonomy" id="1249627"/>
    <lineage>
        <taxon>Bacteria</taxon>
        <taxon>Pseudomonadati</taxon>
        <taxon>Pseudomonadota</taxon>
        <taxon>Gammaproteobacteria</taxon>
        <taxon>Chromatiales</taxon>
        <taxon>Chromatiaceae</taxon>
        <taxon>Imhoffiella</taxon>
    </lineage>
</organism>
<dbReference type="PANTHER" id="PTHR43717">
    <property type="entry name" value="ANAEROBIC NITRIC OXIDE REDUCTASE FLAVORUBREDOXIN"/>
    <property type="match status" value="1"/>
</dbReference>
<comment type="similarity">
    <text evidence="2">In the N-terminal section; belongs to the zinc metallo-hydrolase group 3 family.</text>
</comment>
<name>W9VZG0_9GAMM</name>
<dbReference type="PROSITE" id="PS00201">
    <property type="entry name" value="FLAVODOXIN"/>
    <property type="match status" value="1"/>
</dbReference>
<dbReference type="eggNOG" id="COG0426">
    <property type="taxonomic scope" value="Bacteria"/>
</dbReference>
<dbReference type="InterPro" id="IPR008254">
    <property type="entry name" value="Flavodoxin/NO_synth"/>
</dbReference>
<evidence type="ECO:0000256" key="3">
    <source>
        <dbReference type="ARBA" id="ARBA00022630"/>
    </source>
</evidence>
<dbReference type="InterPro" id="IPR036866">
    <property type="entry name" value="RibonucZ/Hydroxyglut_hydro"/>
</dbReference>
<keyword evidence="7" id="KW-1185">Reference proteome</keyword>
<dbReference type="STRING" id="1249627.D779_0994"/>
<dbReference type="GO" id="GO:0046872">
    <property type="term" value="F:metal ion binding"/>
    <property type="evidence" value="ECO:0007669"/>
    <property type="project" value="InterPro"/>
</dbReference>
<dbReference type="AlphaFoldDB" id="W9VZG0"/>
<dbReference type="GO" id="GO:0016491">
    <property type="term" value="F:oxidoreductase activity"/>
    <property type="evidence" value="ECO:0007669"/>
    <property type="project" value="InterPro"/>
</dbReference>
<dbReference type="RefSeq" id="WP_043751654.1">
    <property type="nucleotide sequence ID" value="NZ_AONC01000021.1"/>
</dbReference>
<reference evidence="6 7" key="1">
    <citation type="submission" date="2012-11" db="EMBL/GenBank/DDBJ databases">
        <title>Genome assembly of Thiorhodococcus sp. AK35.</title>
        <authorList>
            <person name="Nupur N."/>
            <person name="Khatri I."/>
            <person name="Subramanian S."/>
            <person name="Pinnaka A."/>
        </authorList>
    </citation>
    <scope>NUCLEOTIDE SEQUENCE [LARGE SCALE GENOMIC DNA]</scope>
    <source>
        <strain evidence="6 7">AK35</strain>
    </source>
</reference>
<dbReference type="InterPro" id="IPR001279">
    <property type="entry name" value="Metallo-B-lactamas"/>
</dbReference>
<dbReference type="SUPFAM" id="SSF52218">
    <property type="entry name" value="Flavoproteins"/>
    <property type="match status" value="1"/>
</dbReference>
<evidence type="ECO:0000256" key="1">
    <source>
        <dbReference type="ARBA" id="ARBA00001917"/>
    </source>
</evidence>
<dbReference type="EMBL" id="AONC01000021">
    <property type="protein sequence ID" value="EXJ15770.1"/>
    <property type="molecule type" value="Genomic_DNA"/>
</dbReference>
<dbReference type="SMART" id="SM00849">
    <property type="entry name" value="Lactamase_B"/>
    <property type="match status" value="1"/>
</dbReference>
<dbReference type="Gene3D" id="3.60.15.10">
    <property type="entry name" value="Ribonuclease Z/Hydroxyacylglutathione hydrolase-like"/>
    <property type="match status" value="1"/>
</dbReference>
<sequence length="431" mass="47822">MSNPPSASPTDIARRGEAIEILPGVHWIGALDPALRAFDIILRTANGTTYNAYLVRGSHGVAVIDTVKAEFADEFFARLESVADYDEIEVIVLNHLEPDHTGALPELMRRAPQARLHISSRAPAMLKALLKPREEDPLEYRTADTGDEVSLGERTLRFLHTPFLHWPDTQCTYLVEDGVLFSGDVFGCHHCDSRMFNDRCADFRFAFDYYYAHIMRPFKTHVMDALKLIEPLALKIIAPTHGPILRDRPRRYLTRYRELSSASFAERIGNEDPTLVVFYMSSYGNTARMAEAVCAGAEEAGARVSLYDLEGGEIQPFVDLIETADALAFGSPTINGDAVKPIWDLLSSLAVVDLKGKLGAAFGSYGWTGEAVRMIEDRMRGLKMRVPVAGLRIKLIPTDEELEECREFGRALASAIVSGEKGRVIDFADLG</sequence>
<keyword evidence="4" id="KW-0288">FMN</keyword>
<feature type="domain" description="Flavodoxin-like" evidence="5">
    <location>
        <begin position="275"/>
        <end position="413"/>
    </location>
</feature>
<comment type="caution">
    <text evidence="6">The sequence shown here is derived from an EMBL/GenBank/DDBJ whole genome shotgun (WGS) entry which is preliminary data.</text>
</comment>
<dbReference type="Proteomes" id="UP000019460">
    <property type="component" value="Unassembled WGS sequence"/>
</dbReference>
<evidence type="ECO:0000256" key="2">
    <source>
        <dbReference type="ARBA" id="ARBA00007121"/>
    </source>
</evidence>